<dbReference type="AlphaFoldDB" id="A0A5B0NFE2"/>
<feature type="region of interest" description="Disordered" evidence="1">
    <location>
        <begin position="142"/>
        <end position="184"/>
    </location>
</feature>
<accession>A0A5B0NFE2</accession>
<feature type="region of interest" description="Disordered" evidence="1">
    <location>
        <begin position="440"/>
        <end position="475"/>
    </location>
</feature>
<dbReference type="EMBL" id="VSWC01000105">
    <property type="protein sequence ID" value="KAA1087242.1"/>
    <property type="molecule type" value="Genomic_DNA"/>
</dbReference>
<dbReference type="Proteomes" id="UP000324748">
    <property type="component" value="Unassembled WGS sequence"/>
</dbReference>
<feature type="compositionally biased region" description="Polar residues" evidence="1">
    <location>
        <begin position="41"/>
        <end position="56"/>
    </location>
</feature>
<sequence>MKKPSQTILESSSDLSSLSSRSESGSDLSEPDRIVPPKNGNLVSTQAWTPISTSGNPKKKKRIPLDSEPTRYPEWTPDVSTYLNKPKKKTKKKQNKRKNKEMVETSQLNNSSESSNAENASNNQRTEQETDLLDYSEAMTRDTPSAPLQQSGFEGLGSSLPSVTGTATRPQAAETLRSEQGISPALINSRATSLALETASNRLTPVPRPVDRLVFPVSLTTVTGRSILAPTPLLPNRNQFPALSPSPAPLGLDDIIVDNQELETVIHLFNKQWNTFVQARENQNTRLMRMALVQAISSQEEIRLLAGGAEMLRICENWIAREELADLERSEATTRSQATQRLAITQTAHQHTVSPSPAPQRSIRQSSDVTYLGTGQVQQRSNPPPPPPPPSTPHPSEVARPTQHYQQQPLNHYQQRGYHNPQPQQERFVQNYAPPQHQEVQVAQNQGFQQPPRPPRQGNWRGSGRNRRRPQDQTTRLLEVGEYLMRAERIAGRVFRDHARGRGRGNRRRGPPQQEEPPAEPHQ</sequence>
<reference evidence="2 3" key="1">
    <citation type="submission" date="2019-05" db="EMBL/GenBank/DDBJ databases">
        <title>Emergence of the Ug99 lineage of the wheat stem rust pathogen through somatic hybridization.</title>
        <authorList>
            <person name="Li F."/>
            <person name="Upadhyaya N.M."/>
            <person name="Sperschneider J."/>
            <person name="Matny O."/>
            <person name="Nguyen-Phuc H."/>
            <person name="Mago R."/>
            <person name="Raley C."/>
            <person name="Miller M.E."/>
            <person name="Silverstein K.A.T."/>
            <person name="Henningsen E."/>
            <person name="Hirsch C.D."/>
            <person name="Visser B."/>
            <person name="Pretorius Z.A."/>
            <person name="Steffenson B.J."/>
            <person name="Schwessinger B."/>
            <person name="Dodds P.N."/>
            <person name="Figueroa M."/>
        </authorList>
    </citation>
    <scope>NUCLEOTIDE SEQUENCE [LARGE SCALE GENOMIC DNA]</scope>
    <source>
        <strain evidence="2">21-0</strain>
    </source>
</reference>
<feature type="region of interest" description="Disordered" evidence="1">
    <location>
        <begin position="373"/>
        <end position="406"/>
    </location>
</feature>
<feature type="compositionally biased region" description="Low complexity" evidence="1">
    <location>
        <begin position="109"/>
        <end position="123"/>
    </location>
</feature>
<gene>
    <name evidence="2" type="ORF">PGT21_026528</name>
</gene>
<protein>
    <submittedName>
        <fullName evidence="2">Uncharacterized protein</fullName>
    </submittedName>
</protein>
<evidence type="ECO:0000313" key="2">
    <source>
        <dbReference type="EMBL" id="KAA1087242.1"/>
    </source>
</evidence>
<evidence type="ECO:0000313" key="3">
    <source>
        <dbReference type="Proteomes" id="UP000324748"/>
    </source>
</evidence>
<organism evidence="2 3">
    <name type="scientific">Puccinia graminis f. sp. tritici</name>
    <dbReference type="NCBI Taxonomy" id="56615"/>
    <lineage>
        <taxon>Eukaryota</taxon>
        <taxon>Fungi</taxon>
        <taxon>Dikarya</taxon>
        <taxon>Basidiomycota</taxon>
        <taxon>Pucciniomycotina</taxon>
        <taxon>Pucciniomycetes</taxon>
        <taxon>Pucciniales</taxon>
        <taxon>Pucciniaceae</taxon>
        <taxon>Puccinia</taxon>
    </lineage>
</organism>
<feature type="compositionally biased region" description="Low complexity" evidence="1">
    <location>
        <begin position="444"/>
        <end position="463"/>
    </location>
</feature>
<name>A0A5B0NFE2_PUCGR</name>
<feature type="compositionally biased region" description="Polar residues" evidence="1">
    <location>
        <begin position="159"/>
        <end position="169"/>
    </location>
</feature>
<feature type="compositionally biased region" description="Polar residues" evidence="1">
    <location>
        <begin position="346"/>
        <end position="355"/>
    </location>
</feature>
<feature type="compositionally biased region" description="Low complexity" evidence="1">
    <location>
        <begin position="9"/>
        <end position="28"/>
    </location>
</feature>
<evidence type="ECO:0000256" key="1">
    <source>
        <dbReference type="SAM" id="MobiDB-lite"/>
    </source>
</evidence>
<keyword evidence="3" id="KW-1185">Reference proteome</keyword>
<feature type="compositionally biased region" description="Basic residues" evidence="1">
    <location>
        <begin position="501"/>
        <end position="510"/>
    </location>
</feature>
<feature type="region of interest" description="Disordered" evidence="1">
    <location>
        <begin position="489"/>
        <end position="523"/>
    </location>
</feature>
<proteinExistence type="predicted"/>
<feature type="compositionally biased region" description="Basic and acidic residues" evidence="1">
    <location>
        <begin position="489"/>
        <end position="500"/>
    </location>
</feature>
<feature type="region of interest" description="Disordered" evidence="1">
    <location>
        <begin position="346"/>
        <end position="365"/>
    </location>
</feature>
<comment type="caution">
    <text evidence="2">The sequence shown here is derived from an EMBL/GenBank/DDBJ whole genome shotgun (WGS) entry which is preliminary data.</text>
</comment>
<feature type="compositionally biased region" description="Basic residues" evidence="1">
    <location>
        <begin position="85"/>
        <end position="99"/>
    </location>
</feature>
<feature type="region of interest" description="Disordered" evidence="1">
    <location>
        <begin position="1"/>
        <end position="128"/>
    </location>
</feature>
<feature type="compositionally biased region" description="Pro residues" evidence="1">
    <location>
        <begin position="382"/>
        <end position="393"/>
    </location>
</feature>
<feature type="compositionally biased region" description="Polar residues" evidence="1">
    <location>
        <begin position="142"/>
        <end position="152"/>
    </location>
</feature>
<dbReference type="OrthoDB" id="2511178at2759"/>